<dbReference type="EMBL" id="JBHSBL010000019">
    <property type="protein sequence ID" value="MFC4068922.1"/>
    <property type="molecule type" value="Genomic_DNA"/>
</dbReference>
<dbReference type="RefSeq" id="WP_378069804.1">
    <property type="nucleotide sequence ID" value="NZ_JBHSBL010000019.1"/>
</dbReference>
<proteinExistence type="predicted"/>
<evidence type="ECO:0000313" key="2">
    <source>
        <dbReference type="Proteomes" id="UP001595867"/>
    </source>
</evidence>
<name>A0ABV8J0X6_9ACTN</name>
<evidence type="ECO:0000313" key="1">
    <source>
        <dbReference type="EMBL" id="MFC4068922.1"/>
    </source>
</evidence>
<gene>
    <name evidence="1" type="ORF">ACFO0C_28660</name>
</gene>
<dbReference type="Proteomes" id="UP001595867">
    <property type="component" value="Unassembled WGS sequence"/>
</dbReference>
<organism evidence="1 2">
    <name type="scientific">Actinoplanes subglobosus</name>
    <dbReference type="NCBI Taxonomy" id="1547892"/>
    <lineage>
        <taxon>Bacteria</taxon>
        <taxon>Bacillati</taxon>
        <taxon>Actinomycetota</taxon>
        <taxon>Actinomycetes</taxon>
        <taxon>Micromonosporales</taxon>
        <taxon>Micromonosporaceae</taxon>
        <taxon>Actinoplanes</taxon>
    </lineage>
</organism>
<accession>A0ABV8J0X6</accession>
<keyword evidence="2" id="KW-1185">Reference proteome</keyword>
<protein>
    <recommendedName>
        <fullName evidence="3">Methyltransferase</fullName>
    </recommendedName>
</protein>
<evidence type="ECO:0008006" key="3">
    <source>
        <dbReference type="Google" id="ProtNLM"/>
    </source>
</evidence>
<comment type="caution">
    <text evidence="1">The sequence shown here is derived from an EMBL/GenBank/DDBJ whole genome shotgun (WGS) entry which is preliminary data.</text>
</comment>
<sequence>MEFDSYWLSAREMAGLAACAGFDAVFQGGRPPEGPESCPQGFLLLRKG</sequence>
<reference evidence="2" key="1">
    <citation type="journal article" date="2019" name="Int. J. Syst. Evol. Microbiol.">
        <title>The Global Catalogue of Microorganisms (GCM) 10K type strain sequencing project: providing services to taxonomists for standard genome sequencing and annotation.</title>
        <authorList>
            <consortium name="The Broad Institute Genomics Platform"/>
            <consortium name="The Broad Institute Genome Sequencing Center for Infectious Disease"/>
            <person name="Wu L."/>
            <person name="Ma J."/>
        </authorList>
    </citation>
    <scope>NUCLEOTIDE SEQUENCE [LARGE SCALE GENOMIC DNA]</scope>
    <source>
        <strain evidence="2">TBRC 5832</strain>
    </source>
</reference>